<evidence type="ECO:0000313" key="2">
    <source>
        <dbReference type="Proteomes" id="UP000249700"/>
    </source>
</evidence>
<comment type="caution">
    <text evidence="1">The sequence shown here is derived from an EMBL/GenBank/DDBJ whole genome shotgun (WGS) entry which is preliminary data.</text>
</comment>
<proteinExistence type="predicted"/>
<protein>
    <submittedName>
        <fullName evidence="1">Uncharacterized protein</fullName>
    </submittedName>
</protein>
<gene>
    <name evidence="1" type="ORF">BCL93_112110</name>
</gene>
<organism evidence="1 2">
    <name type="scientific">Onishia taeanensis</name>
    <dbReference type="NCBI Taxonomy" id="284577"/>
    <lineage>
        <taxon>Bacteria</taxon>
        <taxon>Pseudomonadati</taxon>
        <taxon>Pseudomonadota</taxon>
        <taxon>Gammaproteobacteria</taxon>
        <taxon>Oceanospirillales</taxon>
        <taxon>Halomonadaceae</taxon>
        <taxon>Onishia</taxon>
    </lineage>
</organism>
<reference evidence="1 2" key="1">
    <citation type="submission" date="2018-06" db="EMBL/GenBank/DDBJ databases">
        <title>Comparative analysis of microorganisms from saline springs in Andes Mountain Range, Colombia.</title>
        <authorList>
            <person name="Rubin E."/>
        </authorList>
    </citation>
    <scope>NUCLEOTIDE SEQUENCE [LARGE SCALE GENOMIC DNA]</scope>
    <source>
        <strain evidence="1 2">USBA-857</strain>
    </source>
</reference>
<name>A0A328XRM5_9GAMM</name>
<evidence type="ECO:0000313" key="1">
    <source>
        <dbReference type="EMBL" id="RAR58221.1"/>
    </source>
</evidence>
<dbReference type="EMBL" id="QLSX01000012">
    <property type="protein sequence ID" value="RAR58221.1"/>
    <property type="molecule type" value="Genomic_DNA"/>
</dbReference>
<sequence>MFHTFSQIFPCSLLSINRSERSHRALISDMSALLRLELHSGYAEQADG</sequence>
<dbReference type="Proteomes" id="UP000249700">
    <property type="component" value="Unassembled WGS sequence"/>
</dbReference>
<dbReference type="AlphaFoldDB" id="A0A328XRM5"/>
<accession>A0A328XRM5</accession>